<dbReference type="InterPro" id="IPR003439">
    <property type="entry name" value="ABC_transporter-like_ATP-bd"/>
</dbReference>
<dbReference type="InterPro" id="IPR050093">
    <property type="entry name" value="ABC_SmlMolc_Importer"/>
</dbReference>
<dbReference type="EMBL" id="JBHTIM010000001">
    <property type="protein sequence ID" value="MFD0780709.1"/>
    <property type="molecule type" value="Genomic_DNA"/>
</dbReference>
<evidence type="ECO:0000256" key="1">
    <source>
        <dbReference type="ARBA" id="ARBA00022448"/>
    </source>
</evidence>
<dbReference type="SMART" id="SM00382">
    <property type="entry name" value="AAA"/>
    <property type="match status" value="1"/>
</dbReference>
<gene>
    <name evidence="5" type="ORF">ACFQZV_05270</name>
</gene>
<comment type="caution">
    <text evidence="5">The sequence shown here is derived from an EMBL/GenBank/DDBJ whole genome shotgun (WGS) entry which is preliminary data.</text>
</comment>
<keyword evidence="2" id="KW-0547">Nucleotide-binding</keyword>
<evidence type="ECO:0000259" key="4">
    <source>
        <dbReference type="PROSITE" id="PS50893"/>
    </source>
</evidence>
<evidence type="ECO:0000313" key="6">
    <source>
        <dbReference type="Proteomes" id="UP001597042"/>
    </source>
</evidence>
<keyword evidence="3 5" id="KW-0067">ATP-binding</keyword>
<dbReference type="PROSITE" id="PS00211">
    <property type="entry name" value="ABC_TRANSPORTER_1"/>
    <property type="match status" value="1"/>
</dbReference>
<protein>
    <submittedName>
        <fullName evidence="5">Sulfate/molybdate ABC transporter ATP-binding protein</fullName>
    </submittedName>
</protein>
<evidence type="ECO:0000256" key="3">
    <source>
        <dbReference type="ARBA" id="ARBA00022840"/>
    </source>
</evidence>
<dbReference type="Pfam" id="PF00005">
    <property type="entry name" value="ABC_tran"/>
    <property type="match status" value="1"/>
</dbReference>
<dbReference type="PANTHER" id="PTHR42781">
    <property type="entry name" value="SPERMIDINE/PUTRESCINE IMPORT ATP-BINDING PROTEIN POTA"/>
    <property type="match status" value="1"/>
</dbReference>
<dbReference type="PANTHER" id="PTHR42781:SF4">
    <property type="entry name" value="SPERMIDINE_PUTRESCINE IMPORT ATP-BINDING PROTEIN POTA"/>
    <property type="match status" value="1"/>
</dbReference>
<accession>A0ABW2ZQN5</accession>
<dbReference type="InterPro" id="IPR003593">
    <property type="entry name" value="AAA+_ATPase"/>
</dbReference>
<proteinExistence type="predicted"/>
<reference evidence="6" key="1">
    <citation type="journal article" date="2019" name="Int. J. Syst. Evol. Microbiol.">
        <title>The Global Catalogue of Microorganisms (GCM) 10K type strain sequencing project: providing services to taxonomists for standard genome sequencing and annotation.</title>
        <authorList>
            <consortium name="The Broad Institute Genomics Platform"/>
            <consortium name="The Broad Institute Genome Sequencing Center for Infectious Disease"/>
            <person name="Wu L."/>
            <person name="Ma J."/>
        </authorList>
    </citation>
    <scope>NUCLEOTIDE SEQUENCE [LARGE SCALE GENOMIC DNA]</scope>
    <source>
        <strain evidence="6">CCUG 50754</strain>
    </source>
</reference>
<dbReference type="Proteomes" id="UP001597042">
    <property type="component" value="Unassembled WGS sequence"/>
</dbReference>
<dbReference type="PROSITE" id="PS50893">
    <property type="entry name" value="ABC_TRANSPORTER_2"/>
    <property type="match status" value="1"/>
</dbReference>
<keyword evidence="1" id="KW-0813">Transport</keyword>
<dbReference type="Gene3D" id="3.40.50.300">
    <property type="entry name" value="P-loop containing nucleotide triphosphate hydrolases"/>
    <property type="match status" value="1"/>
</dbReference>
<dbReference type="SUPFAM" id="SSF52540">
    <property type="entry name" value="P-loop containing nucleoside triphosphate hydrolases"/>
    <property type="match status" value="1"/>
</dbReference>
<evidence type="ECO:0000313" key="5">
    <source>
        <dbReference type="EMBL" id="MFD0780709.1"/>
    </source>
</evidence>
<dbReference type="GO" id="GO:0005524">
    <property type="term" value="F:ATP binding"/>
    <property type="evidence" value="ECO:0007669"/>
    <property type="project" value="UniProtKB-KW"/>
</dbReference>
<name>A0ABW2ZQN5_9MICO</name>
<keyword evidence="6" id="KW-1185">Reference proteome</keyword>
<organism evidence="5 6">
    <name type="scientific">Microbacterium koreense</name>
    <dbReference type="NCBI Taxonomy" id="323761"/>
    <lineage>
        <taxon>Bacteria</taxon>
        <taxon>Bacillati</taxon>
        <taxon>Actinomycetota</taxon>
        <taxon>Actinomycetes</taxon>
        <taxon>Micrococcales</taxon>
        <taxon>Microbacteriaceae</taxon>
        <taxon>Microbacterium</taxon>
    </lineage>
</organism>
<dbReference type="RefSeq" id="WP_378751100.1">
    <property type="nucleotide sequence ID" value="NZ_JBHSSV010000004.1"/>
</dbReference>
<dbReference type="InterPro" id="IPR027417">
    <property type="entry name" value="P-loop_NTPase"/>
</dbReference>
<sequence length="362" mass="37540">MTPRGLAARVVVDRGAFRLDVDVAVPAGETVALMGPSGAGKSTLLAAVAGLERMHEGRIVLGERVLDSAPRPRVHITPAQRRVVLLGQEPRLFPHLTAHANIAFGRRVQGASTAVAAAEADDWLWRVGLDGLGERRPAELSGGQQQRVALARALVTAPDLVLLDEPLTSLDPETSGEIRALVHDQLRATHTTALVATHDAVDAVALASGLVVIEDGRVVQTGAVRDVLSMPATRFVAAVTGLNRVEGKVADGFWHAGGITLPAAGEPAGAAAAVFRPTDVRIRSVVDATWTAALRLAPAAPAPGEWLARVTRLEQTPGGVRVRTADPDVAVDLPADAALGLAAGQPVELAVDPGAVRFVAPA</sequence>
<feature type="domain" description="ABC transporter" evidence="4">
    <location>
        <begin position="1"/>
        <end position="240"/>
    </location>
</feature>
<evidence type="ECO:0000256" key="2">
    <source>
        <dbReference type="ARBA" id="ARBA00022741"/>
    </source>
</evidence>
<dbReference type="InterPro" id="IPR017871">
    <property type="entry name" value="ABC_transporter-like_CS"/>
</dbReference>